<dbReference type="InterPro" id="IPR029101">
    <property type="entry name" value="Sigma_reg_N"/>
</dbReference>
<evidence type="ECO:0000313" key="4">
    <source>
        <dbReference type="EMBL" id="SDE18550.1"/>
    </source>
</evidence>
<accession>A0A1G7AV24</accession>
<reference evidence="5" key="1">
    <citation type="submission" date="2016-10" db="EMBL/GenBank/DDBJ databases">
        <authorList>
            <person name="Varghese N."/>
        </authorList>
    </citation>
    <scope>NUCLEOTIDE SEQUENCE [LARGE SCALE GENOMIC DNA]</scope>
    <source>
        <strain evidence="5">KPR-7A</strain>
    </source>
</reference>
<organism evidence="4 5">
    <name type="scientific">Bacillus wiedmannii</name>
    <dbReference type="NCBI Taxonomy" id="1890302"/>
    <lineage>
        <taxon>Bacteria</taxon>
        <taxon>Bacillati</taxon>
        <taxon>Bacillota</taxon>
        <taxon>Bacilli</taxon>
        <taxon>Bacillales</taxon>
        <taxon>Bacillaceae</taxon>
        <taxon>Bacillus</taxon>
        <taxon>Bacillus cereus group</taxon>
    </lineage>
</organism>
<evidence type="ECO:0000313" key="5">
    <source>
        <dbReference type="Proteomes" id="UP000183507"/>
    </source>
</evidence>
<evidence type="ECO:0000256" key="1">
    <source>
        <dbReference type="SAM" id="Phobius"/>
    </source>
</evidence>
<evidence type="ECO:0000259" key="3">
    <source>
        <dbReference type="Pfam" id="PF13800"/>
    </source>
</evidence>
<dbReference type="Pfam" id="PF13791">
    <property type="entry name" value="Sigma_reg_C"/>
    <property type="match status" value="1"/>
</dbReference>
<keyword evidence="1" id="KW-0472">Membrane</keyword>
<feature type="domain" description="Sigma factor regulator C-terminal" evidence="2">
    <location>
        <begin position="171"/>
        <end position="321"/>
    </location>
</feature>
<gene>
    <name evidence="4" type="ORF">SAMN04487767_11621</name>
</gene>
<keyword evidence="1" id="KW-0812">Transmembrane</keyword>
<protein>
    <submittedName>
        <fullName evidence="4">Sigma factor regulator N-terminal</fullName>
    </submittedName>
</protein>
<dbReference type="RefSeq" id="WP_074651493.1">
    <property type="nucleotide sequence ID" value="NZ_FMZR01000016.1"/>
</dbReference>
<keyword evidence="1" id="KW-1133">Transmembrane helix</keyword>
<sequence>MNIKNDESQSNSFLDDKEFEKTMRKSRRKAILKNVVITGSVLIVLYSGLTFGSNYLLSERLTKEHDVEGLWLSITEPNIEQSTSFYKPNSFSIDATHEYSKKIGDRMVPWESLSGHYNLIRSEIGSSSSITHYNEKRKAFEIFNNQNGQRELIFYHPEVQYQQTPNDLNLLDEIGINKYVEYALSFDRPYSFSEVQKLLDKQNTDWLWIETESDEEIHSMNQKELKEGEEGETFLRGNIYGYQYNAQNDWASPEFFIDKLKSPELYGDHADKAKKVLKRLKKDNPKLDSEKVKIVGAVVSGTPDELKKYQNKDFIRATSLGATIDKY</sequence>
<dbReference type="InterPro" id="IPR025672">
    <property type="entry name" value="Sigma_reg_C_dom"/>
</dbReference>
<feature type="domain" description="Sigma factor regulator N-terminal" evidence="3">
    <location>
        <begin position="21"/>
        <end position="106"/>
    </location>
</feature>
<dbReference type="Pfam" id="PF13800">
    <property type="entry name" value="Sigma_reg_N"/>
    <property type="match status" value="1"/>
</dbReference>
<dbReference type="AlphaFoldDB" id="A0A1G7AV24"/>
<feature type="transmembrane region" description="Helical" evidence="1">
    <location>
        <begin position="31"/>
        <end position="49"/>
    </location>
</feature>
<dbReference type="EMBL" id="FMZR01000016">
    <property type="protein sequence ID" value="SDE18550.1"/>
    <property type="molecule type" value="Genomic_DNA"/>
</dbReference>
<evidence type="ECO:0000259" key="2">
    <source>
        <dbReference type="Pfam" id="PF13791"/>
    </source>
</evidence>
<proteinExistence type="predicted"/>
<dbReference type="Proteomes" id="UP000183507">
    <property type="component" value="Unassembled WGS sequence"/>
</dbReference>
<name>A0A1G7AV24_9BACI</name>